<dbReference type="AlphaFoldDB" id="A0A6M5YYM7"/>
<comment type="cofactor">
    <cofactor evidence="8 9">
        <name>Mg(2+)</name>
        <dbReference type="ChEBI" id="CHEBI:18420"/>
    </cofactor>
    <text evidence="8 9">Binds 3 Mg(2+) ions per subunit.</text>
</comment>
<keyword evidence="4 8" id="KW-0547">Nucleotide-binding</keyword>
<evidence type="ECO:0000256" key="9">
    <source>
        <dbReference type="RuleBase" id="RU000336"/>
    </source>
</evidence>
<dbReference type="GO" id="GO:0004824">
    <property type="term" value="F:lysine-tRNA ligase activity"/>
    <property type="evidence" value="ECO:0007669"/>
    <property type="project" value="UniProtKB-UniRule"/>
</dbReference>
<evidence type="ECO:0000256" key="8">
    <source>
        <dbReference type="HAMAP-Rule" id="MF_00252"/>
    </source>
</evidence>
<dbReference type="KEGG" id="ftj:FTUN_6151"/>
<dbReference type="PANTHER" id="PTHR42918:SF15">
    <property type="entry name" value="LYSINE--TRNA LIGASE, CHLOROPLASTIC_MITOCHONDRIAL"/>
    <property type="match status" value="1"/>
</dbReference>
<name>A0A6M5YYM7_9BACT</name>
<feature type="binding site" evidence="8">
    <location>
        <position position="445"/>
    </location>
    <ligand>
        <name>Mg(2+)</name>
        <dbReference type="ChEBI" id="CHEBI:18420"/>
        <label>1</label>
    </ligand>
</feature>
<comment type="similarity">
    <text evidence="1 8">Belongs to the class-II aminoacyl-tRNA synthetase family.</text>
</comment>
<dbReference type="InterPro" id="IPR045864">
    <property type="entry name" value="aa-tRNA-synth_II/BPL/LPL"/>
</dbReference>
<dbReference type="GO" id="GO:0000049">
    <property type="term" value="F:tRNA binding"/>
    <property type="evidence" value="ECO:0007669"/>
    <property type="project" value="TreeGrafter"/>
</dbReference>
<evidence type="ECO:0000313" key="12">
    <source>
        <dbReference type="Proteomes" id="UP000503447"/>
    </source>
</evidence>
<keyword evidence="2 8" id="KW-0436">Ligase</keyword>
<organism evidence="11 12">
    <name type="scientific">Frigoriglobus tundricola</name>
    <dbReference type="NCBI Taxonomy" id="2774151"/>
    <lineage>
        <taxon>Bacteria</taxon>
        <taxon>Pseudomonadati</taxon>
        <taxon>Planctomycetota</taxon>
        <taxon>Planctomycetia</taxon>
        <taxon>Gemmatales</taxon>
        <taxon>Gemmataceae</taxon>
        <taxon>Frigoriglobus</taxon>
    </lineage>
</organism>
<dbReference type="GO" id="GO:0000287">
    <property type="term" value="F:magnesium ion binding"/>
    <property type="evidence" value="ECO:0007669"/>
    <property type="project" value="UniProtKB-UniRule"/>
</dbReference>
<accession>A0A6M5YYM7</accession>
<dbReference type="CDD" id="cd04322">
    <property type="entry name" value="LysRS_N"/>
    <property type="match status" value="1"/>
</dbReference>
<evidence type="ECO:0000256" key="2">
    <source>
        <dbReference type="ARBA" id="ARBA00022598"/>
    </source>
</evidence>
<gene>
    <name evidence="8" type="primary">lysS</name>
    <name evidence="11" type="ORF">FTUN_6151</name>
</gene>
<dbReference type="InterPro" id="IPR018149">
    <property type="entry name" value="Lys-tRNA-synth_II_C"/>
</dbReference>
<dbReference type="Pfam" id="PF01336">
    <property type="entry name" value="tRNA_anti-codon"/>
    <property type="match status" value="1"/>
</dbReference>
<dbReference type="GO" id="GO:0006430">
    <property type="term" value="P:lysyl-tRNA aminoacylation"/>
    <property type="evidence" value="ECO:0007669"/>
    <property type="project" value="UniProtKB-UniRule"/>
</dbReference>
<dbReference type="RefSeq" id="WP_171473708.1">
    <property type="nucleotide sequence ID" value="NZ_CP053452.2"/>
</dbReference>
<dbReference type="InterPro" id="IPR044136">
    <property type="entry name" value="Lys-tRNA-ligase_II_N"/>
</dbReference>
<dbReference type="Pfam" id="PF00152">
    <property type="entry name" value="tRNA-synt_2"/>
    <property type="match status" value="1"/>
</dbReference>
<dbReference type="GO" id="GO:0005829">
    <property type="term" value="C:cytosol"/>
    <property type="evidence" value="ECO:0007669"/>
    <property type="project" value="TreeGrafter"/>
</dbReference>
<evidence type="ECO:0000256" key="1">
    <source>
        <dbReference type="ARBA" id="ARBA00008226"/>
    </source>
</evidence>
<proteinExistence type="inferred from homology"/>
<evidence type="ECO:0000256" key="3">
    <source>
        <dbReference type="ARBA" id="ARBA00022723"/>
    </source>
</evidence>
<evidence type="ECO:0000256" key="6">
    <source>
        <dbReference type="ARBA" id="ARBA00023146"/>
    </source>
</evidence>
<protein>
    <recommendedName>
        <fullName evidence="8">Lysine--tRNA ligase</fullName>
        <ecNumber evidence="8">6.1.1.6</ecNumber>
    </recommendedName>
    <alternativeName>
        <fullName evidence="8">Lysyl-tRNA synthetase</fullName>
        <shortName evidence="8">LysRS</shortName>
    </alternativeName>
</protein>
<keyword evidence="6 8" id="KW-0030">Aminoacyl-tRNA synthetase</keyword>
<reference evidence="12" key="1">
    <citation type="submission" date="2020-05" db="EMBL/GenBank/DDBJ databases">
        <title>Frigoriglobus tundricola gen. nov., sp. nov., a psychrotolerant cellulolytic planctomycete of the family Gemmataceae with two divergent copies of 16S rRNA gene.</title>
        <authorList>
            <person name="Kulichevskaya I.S."/>
            <person name="Ivanova A.A."/>
            <person name="Naumoff D.G."/>
            <person name="Beletsky A.V."/>
            <person name="Rijpstra W.I.C."/>
            <person name="Sinninghe Damste J.S."/>
            <person name="Mardanov A.V."/>
            <person name="Ravin N.V."/>
            <person name="Dedysh S.N."/>
        </authorList>
    </citation>
    <scope>NUCLEOTIDE SEQUENCE [LARGE SCALE GENOMIC DNA]</scope>
    <source>
        <strain evidence="12">PL17</strain>
    </source>
</reference>
<dbReference type="PANTHER" id="PTHR42918">
    <property type="entry name" value="LYSYL-TRNA SYNTHETASE"/>
    <property type="match status" value="1"/>
</dbReference>
<feature type="domain" description="Aminoacyl-transfer RNA synthetases class-II family profile" evidence="10">
    <location>
        <begin position="177"/>
        <end position="525"/>
    </location>
</feature>
<keyword evidence="3 8" id="KW-0479">Metal-binding</keyword>
<dbReference type="SUPFAM" id="SSF55681">
    <property type="entry name" value="Class II aaRS and biotin synthetases"/>
    <property type="match status" value="1"/>
</dbReference>
<dbReference type="Proteomes" id="UP000503447">
    <property type="component" value="Chromosome"/>
</dbReference>
<evidence type="ECO:0000313" key="11">
    <source>
        <dbReference type="EMBL" id="QJW98556.1"/>
    </source>
</evidence>
<dbReference type="EC" id="6.1.1.6" evidence="8"/>
<dbReference type="SUPFAM" id="SSF50249">
    <property type="entry name" value="Nucleic acid-binding proteins"/>
    <property type="match status" value="1"/>
</dbReference>
<keyword evidence="5 8" id="KW-0067">ATP-binding</keyword>
<dbReference type="Gene3D" id="2.40.50.140">
    <property type="entry name" value="Nucleic acid-binding proteins"/>
    <property type="match status" value="1"/>
</dbReference>
<evidence type="ECO:0000259" key="10">
    <source>
        <dbReference type="PROSITE" id="PS50862"/>
    </source>
</evidence>
<dbReference type="GO" id="GO:0005524">
    <property type="term" value="F:ATP binding"/>
    <property type="evidence" value="ECO:0007669"/>
    <property type="project" value="UniProtKB-UniRule"/>
</dbReference>
<feature type="binding site" evidence="8">
    <location>
        <position position="438"/>
    </location>
    <ligand>
        <name>Mg(2+)</name>
        <dbReference type="ChEBI" id="CHEBI:18420"/>
        <label>1</label>
    </ligand>
</feature>
<dbReference type="HAMAP" id="MF_00252">
    <property type="entry name" value="Lys_tRNA_synth_class2"/>
    <property type="match status" value="1"/>
</dbReference>
<dbReference type="Gene3D" id="3.30.930.10">
    <property type="entry name" value="Bira Bifunctional Protein, Domain 2"/>
    <property type="match status" value="1"/>
</dbReference>
<dbReference type="PRINTS" id="PR00982">
    <property type="entry name" value="TRNASYNTHLYS"/>
</dbReference>
<feature type="binding site" evidence="8">
    <location>
        <position position="445"/>
    </location>
    <ligand>
        <name>Mg(2+)</name>
        <dbReference type="ChEBI" id="CHEBI:18420"/>
        <label>2</label>
    </ligand>
</feature>
<evidence type="ECO:0000256" key="4">
    <source>
        <dbReference type="ARBA" id="ARBA00022741"/>
    </source>
</evidence>
<dbReference type="InterPro" id="IPR004364">
    <property type="entry name" value="Aa-tRNA-synt_II"/>
</dbReference>
<keyword evidence="8 9" id="KW-0460">Magnesium</keyword>
<dbReference type="InterPro" id="IPR004365">
    <property type="entry name" value="NA-bd_OB_tRNA"/>
</dbReference>
<dbReference type="InterPro" id="IPR012340">
    <property type="entry name" value="NA-bd_OB-fold"/>
</dbReference>
<comment type="subcellular location">
    <subcellularLocation>
        <location evidence="8">Cytoplasm</location>
    </subcellularLocation>
</comment>
<keyword evidence="12" id="KW-1185">Reference proteome</keyword>
<sequence>MADETQDLAEVRLEKLRQIEALGLDPWGARFDNTTPIGEIRALPAEGFDDAKPGPQVRAAGRVIRCRTGGKLLFLEIWDQTGRVQLMIRVNKVTPQEWQVAQLLDLGDLIGVDGEFGKTKTGEPTIQVTRLTFLTKSLEPHPKDVFGLGDIEYRLRHRYLDMIYTPDTLRRAHQRVKIIRTIRNHLDGQGYMEVETPTLHAIAGGAAARPFETHHNALDIDLFVRIALELPLKRLLVGGIEKVYEIGRVFRNEGISHKHNPEFTMLELYQAYGDYRTMMGLTEGLIVACVDVVGPTATVDVEEEYEEKGEKKTRPVPKRVYELHGERHLRYGDKVVNFTPPFQRAKYADLFHEHVGCDMTDEVAVRAAAHAAEIPLEVAPTKGAPKVAKAHDVLVQELFESFVEKKLVGPVFVHDYPASLCPLTKRKRDNPAIAERFELYVHGMELANAYTELNDPITQEQTFSQQLAGMAEEDSMAKMDHDFIRALRHGMPPAGGLGIGIDRLVMLLTNTQTIRDVILFPLLRPEYK</sequence>
<comment type="catalytic activity">
    <reaction evidence="7 8 9">
        <text>tRNA(Lys) + L-lysine + ATP = L-lysyl-tRNA(Lys) + AMP + diphosphate</text>
        <dbReference type="Rhea" id="RHEA:20792"/>
        <dbReference type="Rhea" id="RHEA-COMP:9696"/>
        <dbReference type="Rhea" id="RHEA-COMP:9697"/>
        <dbReference type="ChEBI" id="CHEBI:30616"/>
        <dbReference type="ChEBI" id="CHEBI:32551"/>
        <dbReference type="ChEBI" id="CHEBI:33019"/>
        <dbReference type="ChEBI" id="CHEBI:78442"/>
        <dbReference type="ChEBI" id="CHEBI:78529"/>
        <dbReference type="ChEBI" id="CHEBI:456215"/>
        <dbReference type="EC" id="6.1.1.6"/>
    </reaction>
</comment>
<dbReference type="CDD" id="cd00775">
    <property type="entry name" value="LysRS_core"/>
    <property type="match status" value="1"/>
</dbReference>
<evidence type="ECO:0000256" key="5">
    <source>
        <dbReference type="ARBA" id="ARBA00022840"/>
    </source>
</evidence>
<dbReference type="EMBL" id="CP053452">
    <property type="protein sequence ID" value="QJW98556.1"/>
    <property type="molecule type" value="Genomic_DNA"/>
</dbReference>
<dbReference type="NCBIfam" id="TIGR00499">
    <property type="entry name" value="lysS_bact"/>
    <property type="match status" value="1"/>
</dbReference>
<evidence type="ECO:0000256" key="7">
    <source>
        <dbReference type="ARBA" id="ARBA00048573"/>
    </source>
</evidence>
<dbReference type="PROSITE" id="PS50862">
    <property type="entry name" value="AA_TRNA_LIGASE_II"/>
    <property type="match status" value="1"/>
</dbReference>
<keyword evidence="8" id="KW-0648">Protein biosynthesis</keyword>
<dbReference type="InterPro" id="IPR002313">
    <property type="entry name" value="Lys-tRNA-ligase_II"/>
</dbReference>
<dbReference type="InterPro" id="IPR006195">
    <property type="entry name" value="aa-tRNA-synth_II"/>
</dbReference>
<comment type="subunit">
    <text evidence="8">Homodimer.</text>
</comment>
<keyword evidence="8" id="KW-0963">Cytoplasm</keyword>